<name>A0ABW4DA78_9BACL</name>
<evidence type="ECO:0000313" key="1">
    <source>
        <dbReference type="EMBL" id="MFD1460898.1"/>
    </source>
</evidence>
<keyword evidence="2" id="KW-1185">Reference proteome</keyword>
<accession>A0ABW4DA78</accession>
<dbReference type="Proteomes" id="UP001597340">
    <property type="component" value="Unassembled WGS sequence"/>
</dbReference>
<evidence type="ECO:0000313" key="2">
    <source>
        <dbReference type="Proteomes" id="UP001597340"/>
    </source>
</evidence>
<reference evidence="2" key="1">
    <citation type="journal article" date="2019" name="Int. J. Syst. Evol. Microbiol.">
        <title>The Global Catalogue of Microorganisms (GCM) 10K type strain sequencing project: providing services to taxonomists for standard genome sequencing and annotation.</title>
        <authorList>
            <consortium name="The Broad Institute Genomics Platform"/>
            <consortium name="The Broad Institute Genome Sequencing Center for Infectious Disease"/>
            <person name="Wu L."/>
            <person name="Ma J."/>
        </authorList>
    </citation>
    <scope>NUCLEOTIDE SEQUENCE [LARGE SCALE GENOMIC DNA]</scope>
    <source>
        <strain evidence="2">CCM 9147</strain>
    </source>
</reference>
<dbReference type="RefSeq" id="WP_229523477.1">
    <property type="nucleotide sequence ID" value="NZ_JAFFQR010000029.1"/>
</dbReference>
<comment type="caution">
    <text evidence="1">The sequence shown here is derived from an EMBL/GenBank/DDBJ whole genome shotgun (WGS) entry which is preliminary data.</text>
</comment>
<sequence length="72" mass="7677">MRTEIEALSEVPLAFNADKSSESAQLSDFTNSYHTDYGYGMGVRTLMDQVAGHANSSIGEFGWSGAEALGSL</sequence>
<protein>
    <submittedName>
        <fullName evidence="1">Uncharacterized protein</fullName>
    </submittedName>
</protein>
<proteinExistence type="predicted"/>
<organism evidence="1 2">
    <name type="scientific">Paenibacillus farraposensis</name>
    <dbReference type="NCBI Taxonomy" id="2807095"/>
    <lineage>
        <taxon>Bacteria</taxon>
        <taxon>Bacillati</taxon>
        <taxon>Bacillota</taxon>
        <taxon>Bacilli</taxon>
        <taxon>Bacillales</taxon>
        <taxon>Paenibacillaceae</taxon>
        <taxon>Paenibacillus</taxon>
    </lineage>
</organism>
<dbReference type="EMBL" id="JBHTNZ010000004">
    <property type="protein sequence ID" value="MFD1460898.1"/>
    <property type="molecule type" value="Genomic_DNA"/>
</dbReference>
<gene>
    <name evidence="1" type="ORF">ACFQ5D_05455</name>
</gene>